<feature type="transmembrane region" description="Helical" evidence="4">
    <location>
        <begin position="1185"/>
        <end position="1209"/>
    </location>
</feature>
<accession>A0A2Z3GT26</accession>
<feature type="transmembrane region" description="Helical" evidence="4">
    <location>
        <begin position="954"/>
        <end position="974"/>
    </location>
</feature>
<dbReference type="InterPro" id="IPR042099">
    <property type="entry name" value="ANL_N_sf"/>
</dbReference>
<dbReference type="InterPro" id="IPR011004">
    <property type="entry name" value="Trimer_LpxA-like_sf"/>
</dbReference>
<dbReference type="SUPFAM" id="SSF51161">
    <property type="entry name" value="Trimeric LpxA-like enzymes"/>
    <property type="match status" value="3"/>
</dbReference>
<dbReference type="OrthoDB" id="9778383at2"/>
<dbReference type="Gene3D" id="3.40.50.12780">
    <property type="entry name" value="N-terminal domain of ligase-like"/>
    <property type="match status" value="1"/>
</dbReference>
<dbReference type="CDD" id="cd05930">
    <property type="entry name" value="A_NRPS"/>
    <property type="match status" value="1"/>
</dbReference>
<proteinExistence type="predicted"/>
<evidence type="ECO:0000256" key="1">
    <source>
        <dbReference type="ARBA" id="ARBA00022450"/>
    </source>
</evidence>
<dbReference type="InterPro" id="IPR029058">
    <property type="entry name" value="AB_hydrolase_fold"/>
</dbReference>
<dbReference type="InterPro" id="IPR036736">
    <property type="entry name" value="ACP-like_sf"/>
</dbReference>
<keyword evidence="2" id="KW-0597">Phosphoprotein</keyword>
<dbReference type="Proteomes" id="UP000245802">
    <property type="component" value="Chromosome"/>
</dbReference>
<dbReference type="NCBIfam" id="TIGR01733">
    <property type="entry name" value="AA-adenyl-dom"/>
    <property type="match status" value="1"/>
</dbReference>
<dbReference type="Pfam" id="PF00550">
    <property type="entry name" value="PP-binding"/>
    <property type="match status" value="1"/>
</dbReference>
<feature type="region of interest" description="Disordered" evidence="3">
    <location>
        <begin position="1"/>
        <end position="46"/>
    </location>
</feature>
<dbReference type="SUPFAM" id="SSF47336">
    <property type="entry name" value="ACP-like"/>
    <property type="match status" value="1"/>
</dbReference>
<dbReference type="InterPro" id="IPR025110">
    <property type="entry name" value="AMP-bd_C"/>
</dbReference>
<keyword evidence="7" id="KW-1185">Reference proteome</keyword>
<protein>
    <submittedName>
        <fullName evidence="6">Amino acid adenylation protein</fullName>
    </submittedName>
</protein>
<dbReference type="InterPro" id="IPR010071">
    <property type="entry name" value="AA_adenyl_dom"/>
</dbReference>
<dbReference type="PROSITE" id="PS00012">
    <property type="entry name" value="PHOSPHOPANTETHEINE"/>
    <property type="match status" value="1"/>
</dbReference>
<dbReference type="Gene3D" id="3.40.50.1820">
    <property type="entry name" value="alpha/beta hydrolase"/>
    <property type="match status" value="1"/>
</dbReference>
<keyword evidence="1" id="KW-0596">Phosphopantetheine</keyword>
<evidence type="ECO:0000256" key="4">
    <source>
        <dbReference type="SAM" id="Phobius"/>
    </source>
</evidence>
<evidence type="ECO:0000259" key="5">
    <source>
        <dbReference type="PROSITE" id="PS50075"/>
    </source>
</evidence>
<dbReference type="PROSITE" id="PS50075">
    <property type="entry name" value="CARRIER"/>
    <property type="match status" value="1"/>
</dbReference>
<dbReference type="Gene3D" id="3.30.300.30">
    <property type="match status" value="1"/>
</dbReference>
<dbReference type="PANTHER" id="PTHR45527">
    <property type="entry name" value="NONRIBOSOMAL PEPTIDE SYNTHETASE"/>
    <property type="match status" value="1"/>
</dbReference>
<dbReference type="InterPro" id="IPR000873">
    <property type="entry name" value="AMP-dep_synth/lig_dom"/>
</dbReference>
<dbReference type="Pfam" id="PF00501">
    <property type="entry name" value="AMP-binding"/>
    <property type="match status" value="1"/>
</dbReference>
<reference evidence="6 7" key="1">
    <citation type="submission" date="2018-01" db="EMBL/GenBank/DDBJ databases">
        <title>G. obscuriglobus.</title>
        <authorList>
            <person name="Franke J."/>
            <person name="Blomberg W."/>
            <person name="Selmecki A."/>
        </authorList>
    </citation>
    <scope>NUCLEOTIDE SEQUENCE [LARGE SCALE GENOMIC DNA]</scope>
    <source>
        <strain evidence="6 7">DSM 5831</strain>
    </source>
</reference>
<dbReference type="InterPro" id="IPR045851">
    <property type="entry name" value="AMP-bd_C_sf"/>
</dbReference>
<keyword evidence="4" id="KW-0812">Transmembrane</keyword>
<dbReference type="PROSITE" id="PS00455">
    <property type="entry name" value="AMP_BINDING"/>
    <property type="match status" value="1"/>
</dbReference>
<feature type="transmembrane region" description="Helical" evidence="4">
    <location>
        <begin position="1150"/>
        <end position="1173"/>
    </location>
</feature>
<dbReference type="GO" id="GO:0031177">
    <property type="term" value="F:phosphopantetheine binding"/>
    <property type="evidence" value="ECO:0007669"/>
    <property type="project" value="TreeGrafter"/>
</dbReference>
<dbReference type="GO" id="GO:0043041">
    <property type="term" value="P:amino acid activation for nonribosomal peptide biosynthetic process"/>
    <property type="evidence" value="ECO:0007669"/>
    <property type="project" value="TreeGrafter"/>
</dbReference>
<feature type="transmembrane region" description="Helical" evidence="4">
    <location>
        <begin position="708"/>
        <end position="730"/>
    </location>
</feature>
<dbReference type="KEGG" id="gog:C1280_00630"/>
<dbReference type="InterPro" id="IPR009081">
    <property type="entry name" value="PP-bd_ACP"/>
</dbReference>
<feature type="transmembrane region" description="Helical" evidence="4">
    <location>
        <begin position="518"/>
        <end position="537"/>
    </location>
</feature>
<sequence length="1365" mass="145503">MEPGHFPSVRRLRGRRAQADATGRANTDETPSTVISPHSLTDPCPSAGSGVNPRLLNDFFTRAARLWPGNVAIDAPPCPARSARRTVTYAELDRRSDALAARLREFVAGECVVAVALPRNSEHVYLAQLAVLKAGAAYVCLDPAFPDAQLGIILGDARPAAVLTDGPGLARVRRLTPACALDATAAEHFGPHTPLAPAPWLTTESLAYLIYTSGTTGRPKGVMVEHRAIANLVRGDLATFPAAPGDRVAQSSSCAYDSSVEEVWMALAAGATLVVMDDDAARLGPDLVPWLRDEGVTVFCPPPTLLRATGCEHPGRDLPELARIHVGGEPLPQDIADRWAPGRLLVNDYGPTECAVVALRGAVGAGDNIHIGTPVPGIRAWVLNEQLEEVPDGETGELCLGGAGLARGYLNDPELTARKFPVHARLGRIYRTGDLAHRTADGTYVCHGRIDSQVKVRGYRIELEAIESRLAACPGVRAAACRVQGEGPQQQIAAFIVPADSTNVPPFDALKEALRAQLPGYMVPAHFGLLSALPVSVSGKLNRRALPELAAHVPEAHERVVEPRDPTERLIADAARQVLGLTERVSVDHDFFHDLGGDSLRAAMLVSALRDDPLTAGLAVRDLYEARTVEGLARRARQAPPPAHEAPAPAAPAPRAHPLFATVVQTLWLLLGVFTVGPLVYLLAFHIVPDATERLGLTPFLLTAPLLYAAGVALYAVGSVLFAAVVKWLLIGRYRPTRAPIWGSFYVRNWIVQQTARLIPWSFLDGTVFTGAVLRLLGAKVGRGVHIHKGVALVHGGWDLLEIGDNVSIARDATLRLVDLEDGQIVVGPVAIGSGATLDIRSGMAPDTRLGENAYLTAQAYLVPGAAVPAGETWSGVPAAPAGRAPAAPPLPAGARGLPPVAHGLLLCGAKLALAAFTLLPLALAAVLYSWAAGIDTSAATGWFLHPTLGPDELLVGVALSVLSVPVLLVSRCVSMRAMGAIPEGVVSRWGVTYARVLLKRDTLDWANDWLNGTLLWRAWLRGAGMKIGRDTEVSTIFDTVPELVELGPGTFFADGIYLGAPHVHRGTVTLARTTLGSGVFLGNYAVVPAGQHVPDGVLLGVCTVADDRVMTTGTSWFGVPPFELPRREIVEADAGLTHRPSRVRYVNRVFWELLRFALPVAPLLLVVTWFAALEAAQPHVSLETLMFVVVPALDLAFLVALPLFGLALKWALLGRVRPATRGLWSCWCSRWDFNYIAWHYLALAPMQALEGTILLNYYLRALGAKVGRGVVIGDVFACVVDPDMLEMRDGATVSCLFQAHTFEDRVLKMDRVVIGAGASVGVGAVLLYGCHVGAGARVAGHSVVMKRERLLPNRAYAGCPTVVG</sequence>
<evidence type="ECO:0000256" key="3">
    <source>
        <dbReference type="SAM" id="MobiDB-lite"/>
    </source>
</evidence>
<dbReference type="GO" id="GO:0005737">
    <property type="term" value="C:cytoplasm"/>
    <property type="evidence" value="ECO:0007669"/>
    <property type="project" value="TreeGrafter"/>
</dbReference>
<dbReference type="Gene3D" id="2.160.10.10">
    <property type="entry name" value="Hexapeptide repeat proteins"/>
    <property type="match status" value="2"/>
</dbReference>
<feature type="transmembrane region" description="Helical" evidence="4">
    <location>
        <begin position="912"/>
        <end position="934"/>
    </location>
</feature>
<dbReference type="SUPFAM" id="SSF56801">
    <property type="entry name" value="Acetyl-CoA synthetase-like"/>
    <property type="match status" value="1"/>
</dbReference>
<dbReference type="PANTHER" id="PTHR45527:SF1">
    <property type="entry name" value="FATTY ACID SYNTHASE"/>
    <property type="match status" value="1"/>
</dbReference>
<dbReference type="Pfam" id="PF13193">
    <property type="entry name" value="AMP-binding_C"/>
    <property type="match status" value="1"/>
</dbReference>
<dbReference type="GO" id="GO:0044550">
    <property type="term" value="P:secondary metabolite biosynthetic process"/>
    <property type="evidence" value="ECO:0007669"/>
    <property type="project" value="TreeGrafter"/>
</dbReference>
<evidence type="ECO:0000313" key="7">
    <source>
        <dbReference type="Proteomes" id="UP000245802"/>
    </source>
</evidence>
<evidence type="ECO:0000313" key="6">
    <source>
        <dbReference type="EMBL" id="AWM35671.1"/>
    </source>
</evidence>
<feature type="domain" description="Carrier" evidence="5">
    <location>
        <begin position="562"/>
        <end position="640"/>
    </location>
</feature>
<name>A0A2Z3GT26_9BACT</name>
<feature type="transmembrane region" description="Helical" evidence="4">
    <location>
        <begin position="667"/>
        <end position="688"/>
    </location>
</feature>
<keyword evidence="4" id="KW-1133">Transmembrane helix</keyword>
<gene>
    <name evidence="6" type="ORF">C1280_00630</name>
</gene>
<organism evidence="6 7">
    <name type="scientific">Gemmata obscuriglobus</name>
    <dbReference type="NCBI Taxonomy" id="114"/>
    <lineage>
        <taxon>Bacteria</taxon>
        <taxon>Pseudomonadati</taxon>
        <taxon>Planctomycetota</taxon>
        <taxon>Planctomycetia</taxon>
        <taxon>Gemmatales</taxon>
        <taxon>Gemmataceae</taxon>
        <taxon>Gemmata</taxon>
    </lineage>
</organism>
<feature type="compositionally biased region" description="Polar residues" evidence="3">
    <location>
        <begin position="24"/>
        <end position="39"/>
    </location>
</feature>
<dbReference type="EMBL" id="CP025958">
    <property type="protein sequence ID" value="AWM35671.1"/>
    <property type="molecule type" value="Genomic_DNA"/>
</dbReference>
<dbReference type="InterPro" id="IPR006162">
    <property type="entry name" value="Ppantetheine_attach_site"/>
</dbReference>
<keyword evidence="4" id="KW-0472">Membrane</keyword>
<evidence type="ECO:0000256" key="2">
    <source>
        <dbReference type="ARBA" id="ARBA00022553"/>
    </source>
</evidence>
<dbReference type="InterPro" id="IPR020845">
    <property type="entry name" value="AMP-binding_CS"/>
</dbReference>